<dbReference type="RefSeq" id="WP_390221023.1">
    <property type="nucleotide sequence ID" value="NZ_JBHSXX010000001.1"/>
</dbReference>
<feature type="compositionally biased region" description="Low complexity" evidence="1">
    <location>
        <begin position="30"/>
        <end position="41"/>
    </location>
</feature>
<dbReference type="Pfam" id="PF02405">
    <property type="entry name" value="MlaE"/>
    <property type="match status" value="1"/>
</dbReference>
<evidence type="ECO:0000256" key="2">
    <source>
        <dbReference type="SAM" id="Phobius"/>
    </source>
</evidence>
<sequence length="303" mass="32140">MADGEAGHPAPRREDAAAATNGGGAGGTTTTGRGIAKTGTGWRPSKPLRRVMTEVGQPVMLAVETFRTLLRHRRGLLADVRDDMFDQFKKVAVPGFFAMFGYGMLLVTFSVSILLILGAANRLGTIYLAIVIREITPFIAGTVVAGVVGTATTTEIGARKIREEIDALRVLGQDPIRILVLPRVIGLAIVSWVVNTLGIIVIVIQGYVIVTILGGTSRAAYLTNFMQNLTVPELVGNFVKMILIGLLIGFICASKGMHTDSGSEGLGRAVNQAVVISVLAVFILSVLFNMVLLGSVPQITVSR</sequence>
<dbReference type="Proteomes" id="UP001596337">
    <property type="component" value="Unassembled WGS sequence"/>
</dbReference>
<comment type="caution">
    <text evidence="3">The sequence shown here is derived from an EMBL/GenBank/DDBJ whole genome shotgun (WGS) entry which is preliminary data.</text>
</comment>
<dbReference type="EMBL" id="JBHSXX010000001">
    <property type="protein sequence ID" value="MFC6866873.1"/>
    <property type="molecule type" value="Genomic_DNA"/>
</dbReference>
<dbReference type="PANTHER" id="PTHR30188:SF4">
    <property type="entry name" value="PROTEIN TRIGALACTOSYLDIACYLGLYCEROL 1, CHLOROPLASTIC"/>
    <property type="match status" value="1"/>
</dbReference>
<evidence type="ECO:0000313" key="4">
    <source>
        <dbReference type="Proteomes" id="UP001596337"/>
    </source>
</evidence>
<reference evidence="4" key="1">
    <citation type="journal article" date="2019" name="Int. J. Syst. Evol. Microbiol.">
        <title>The Global Catalogue of Microorganisms (GCM) 10K type strain sequencing project: providing services to taxonomists for standard genome sequencing and annotation.</title>
        <authorList>
            <consortium name="The Broad Institute Genomics Platform"/>
            <consortium name="The Broad Institute Genome Sequencing Center for Infectious Disease"/>
            <person name="Wu L."/>
            <person name="Ma J."/>
        </authorList>
    </citation>
    <scope>NUCLEOTIDE SEQUENCE [LARGE SCALE GENOMIC DNA]</scope>
    <source>
        <strain evidence="4">KCTC 32255</strain>
    </source>
</reference>
<evidence type="ECO:0000313" key="3">
    <source>
        <dbReference type="EMBL" id="MFC6866873.1"/>
    </source>
</evidence>
<feature type="transmembrane region" description="Helical" evidence="2">
    <location>
        <begin position="234"/>
        <end position="253"/>
    </location>
</feature>
<proteinExistence type="predicted"/>
<organism evidence="3 4">
    <name type="scientific">Haloechinothrix salitolerans</name>
    <dbReference type="NCBI Taxonomy" id="926830"/>
    <lineage>
        <taxon>Bacteria</taxon>
        <taxon>Bacillati</taxon>
        <taxon>Actinomycetota</taxon>
        <taxon>Actinomycetes</taxon>
        <taxon>Pseudonocardiales</taxon>
        <taxon>Pseudonocardiaceae</taxon>
        <taxon>Haloechinothrix</taxon>
    </lineage>
</organism>
<feature type="transmembrane region" description="Helical" evidence="2">
    <location>
        <begin position="126"/>
        <end position="152"/>
    </location>
</feature>
<name>A0ABW2BWG5_9PSEU</name>
<keyword evidence="2" id="KW-1133">Transmembrane helix</keyword>
<keyword evidence="2" id="KW-0812">Transmembrane</keyword>
<dbReference type="InterPro" id="IPR030802">
    <property type="entry name" value="Permease_MalE"/>
</dbReference>
<dbReference type="PANTHER" id="PTHR30188">
    <property type="entry name" value="ABC TRANSPORTER PERMEASE PROTEIN-RELATED"/>
    <property type="match status" value="1"/>
</dbReference>
<feature type="transmembrane region" description="Helical" evidence="2">
    <location>
        <begin position="274"/>
        <end position="296"/>
    </location>
</feature>
<gene>
    <name evidence="3" type="ORF">ACFQGD_06905</name>
</gene>
<feature type="transmembrane region" description="Helical" evidence="2">
    <location>
        <begin position="184"/>
        <end position="214"/>
    </location>
</feature>
<keyword evidence="2" id="KW-0472">Membrane</keyword>
<feature type="transmembrane region" description="Helical" evidence="2">
    <location>
        <begin position="91"/>
        <end position="120"/>
    </location>
</feature>
<accession>A0ABW2BWG5</accession>
<keyword evidence="4" id="KW-1185">Reference proteome</keyword>
<evidence type="ECO:0000256" key="1">
    <source>
        <dbReference type="SAM" id="MobiDB-lite"/>
    </source>
</evidence>
<protein>
    <submittedName>
        <fullName evidence="3">MlaE family ABC transporter permease</fullName>
    </submittedName>
</protein>
<feature type="region of interest" description="Disordered" evidence="1">
    <location>
        <begin position="1"/>
        <end position="46"/>
    </location>
</feature>